<dbReference type="InterPro" id="IPR050469">
    <property type="entry name" value="Diguanylate_Cyclase"/>
</dbReference>
<sequence length="348" mass="38727">MATQTARLLKRLRNDFQLSIITLMGLFGIIGISPYAVYRLLHGNYLVGIADTVIVLSTLFAVLYAWATRDTVKPGIYLAGVFSLGATLIAINLGVNGLFWIYPLILFNFFMVTPGKALLATSVVLVSLVSYALLVPGSVFESHYQMISFLVTCMMASVLSFIFAFRTRNQRDRLQLLAIHDPLTGARNRRAMNEELKIAMASHRRHSDSYGLLVMDLDHFKQINDRFGHHVGDQVLVAFVELIKRCSRKEDRLFRFGGEEFLLLLPNTGLEGLHTAAQNLLRSVQQELESPGGGVTVSIGGAILHSGEHWESWLQRADECLYRAKSEGRNRAVIADAPGHPDKLAANR</sequence>
<protein>
    <recommendedName>
        <fullName evidence="3">diguanylate cyclase</fullName>
        <ecNumber evidence="3">2.7.7.65</ecNumber>
    </recommendedName>
</protein>
<dbReference type="PANTHER" id="PTHR45138:SF9">
    <property type="entry name" value="DIGUANYLATE CYCLASE DGCM-RELATED"/>
    <property type="match status" value="1"/>
</dbReference>
<dbReference type="OrthoDB" id="9812260at2"/>
<comment type="catalytic activity">
    <reaction evidence="4">
        <text>2 GTP = 3',3'-c-di-GMP + 2 diphosphate</text>
        <dbReference type="Rhea" id="RHEA:24898"/>
        <dbReference type="ChEBI" id="CHEBI:33019"/>
        <dbReference type="ChEBI" id="CHEBI:37565"/>
        <dbReference type="ChEBI" id="CHEBI:58805"/>
        <dbReference type="EC" id="2.7.7.65"/>
    </reaction>
</comment>
<comment type="cofactor">
    <cofactor evidence="1">
        <name>Mg(2+)</name>
        <dbReference type="ChEBI" id="CHEBI:18420"/>
    </cofactor>
</comment>
<organism evidence="6">
    <name type="scientific">Ectopseudomonas oleovorans</name>
    <name type="common">Pseudomonas oleovorans</name>
    <dbReference type="NCBI Taxonomy" id="301"/>
    <lineage>
        <taxon>Bacteria</taxon>
        <taxon>Pseudomonadati</taxon>
        <taxon>Pseudomonadota</taxon>
        <taxon>Gammaproteobacteria</taxon>
        <taxon>Pseudomonadales</taxon>
        <taxon>Pseudomonadaceae</taxon>
        <taxon>Ectopseudomonas</taxon>
    </lineage>
</organism>
<dbReference type="Gene3D" id="3.30.70.270">
    <property type="match status" value="1"/>
</dbReference>
<dbReference type="SMART" id="SM00267">
    <property type="entry name" value="GGDEF"/>
    <property type="match status" value="1"/>
</dbReference>
<evidence type="ECO:0000256" key="1">
    <source>
        <dbReference type="ARBA" id="ARBA00001946"/>
    </source>
</evidence>
<dbReference type="InterPro" id="IPR043128">
    <property type="entry name" value="Rev_trsase/Diguanyl_cyclase"/>
</dbReference>
<name>A0A653B0E4_ECTOL</name>
<dbReference type="GO" id="GO:0052621">
    <property type="term" value="F:diguanylate cyclase activity"/>
    <property type="evidence" value="ECO:0007669"/>
    <property type="project" value="UniProtKB-EC"/>
</dbReference>
<accession>A0A653B0E4</accession>
<dbReference type="CDD" id="cd01949">
    <property type="entry name" value="GGDEF"/>
    <property type="match status" value="1"/>
</dbReference>
<dbReference type="Pfam" id="PF00990">
    <property type="entry name" value="GGDEF"/>
    <property type="match status" value="1"/>
</dbReference>
<dbReference type="FunFam" id="3.30.70.270:FF:000001">
    <property type="entry name" value="Diguanylate cyclase domain protein"/>
    <property type="match status" value="1"/>
</dbReference>
<dbReference type="SUPFAM" id="SSF55073">
    <property type="entry name" value="Nucleotide cyclase"/>
    <property type="match status" value="1"/>
</dbReference>
<dbReference type="GO" id="GO:0043709">
    <property type="term" value="P:cell adhesion involved in single-species biofilm formation"/>
    <property type="evidence" value="ECO:0007669"/>
    <property type="project" value="TreeGrafter"/>
</dbReference>
<dbReference type="NCBIfam" id="TIGR00254">
    <property type="entry name" value="GGDEF"/>
    <property type="match status" value="1"/>
</dbReference>
<proteinExistence type="predicted"/>
<dbReference type="GO" id="GO:0005886">
    <property type="term" value="C:plasma membrane"/>
    <property type="evidence" value="ECO:0007669"/>
    <property type="project" value="UniProtKB-SubCell"/>
</dbReference>
<dbReference type="EMBL" id="LR130779">
    <property type="protein sequence ID" value="VDN61816.1"/>
    <property type="molecule type" value="Genomic_DNA"/>
</dbReference>
<dbReference type="EC" id="2.7.7.65" evidence="3"/>
<evidence type="ECO:0000256" key="3">
    <source>
        <dbReference type="ARBA" id="ARBA00012528"/>
    </source>
</evidence>
<comment type="subcellular location">
    <subcellularLocation>
        <location evidence="2">Cell inner membrane</location>
    </subcellularLocation>
</comment>
<gene>
    <name evidence="6" type="ORF">POT9AD_0825</name>
</gene>
<evidence type="ECO:0000259" key="5">
    <source>
        <dbReference type="PROSITE" id="PS50887"/>
    </source>
</evidence>
<evidence type="ECO:0000256" key="4">
    <source>
        <dbReference type="ARBA" id="ARBA00034247"/>
    </source>
</evidence>
<dbReference type="GO" id="GO:1902201">
    <property type="term" value="P:negative regulation of bacterial-type flagellum-dependent cell motility"/>
    <property type="evidence" value="ECO:0007669"/>
    <property type="project" value="TreeGrafter"/>
</dbReference>
<dbReference type="InterPro" id="IPR000160">
    <property type="entry name" value="GGDEF_dom"/>
</dbReference>
<dbReference type="PANTHER" id="PTHR45138">
    <property type="entry name" value="REGULATORY COMPONENTS OF SENSORY TRANSDUCTION SYSTEM"/>
    <property type="match status" value="1"/>
</dbReference>
<evidence type="ECO:0000313" key="6">
    <source>
        <dbReference type="EMBL" id="VDN61816.1"/>
    </source>
</evidence>
<evidence type="ECO:0000256" key="2">
    <source>
        <dbReference type="ARBA" id="ARBA00004533"/>
    </source>
</evidence>
<reference evidence="6" key="1">
    <citation type="submission" date="2018-11" db="EMBL/GenBank/DDBJ databases">
        <authorList>
            <consortium name="Genoscope - CEA"/>
            <person name="William W."/>
        </authorList>
    </citation>
    <scope>NUCLEOTIDE SEQUENCE [LARGE SCALE GENOMIC DNA]</scope>
    <source>
        <strain evidence="6">T9AD</strain>
    </source>
</reference>
<dbReference type="InterPro" id="IPR029787">
    <property type="entry name" value="Nucleotide_cyclase"/>
</dbReference>
<feature type="domain" description="GGDEF" evidence="5">
    <location>
        <begin position="208"/>
        <end position="337"/>
    </location>
</feature>
<dbReference type="AlphaFoldDB" id="A0A653B0E4"/>
<dbReference type="PROSITE" id="PS50887">
    <property type="entry name" value="GGDEF"/>
    <property type="match status" value="1"/>
</dbReference>